<dbReference type="AlphaFoldDB" id="A0AAD6SGN6"/>
<name>A0AAD6SGN6_9AGAR</name>
<dbReference type="Gene3D" id="3.40.50.1010">
    <property type="entry name" value="5'-nuclease"/>
    <property type="match status" value="2"/>
</dbReference>
<keyword evidence="3" id="KW-1185">Reference proteome</keyword>
<accession>A0AAD6SGN6</accession>
<feature type="domain" description="XPG-I" evidence="1">
    <location>
        <begin position="116"/>
        <end position="188"/>
    </location>
</feature>
<organism evidence="2 3">
    <name type="scientific">Mycena alexandri</name>
    <dbReference type="NCBI Taxonomy" id="1745969"/>
    <lineage>
        <taxon>Eukaryota</taxon>
        <taxon>Fungi</taxon>
        <taxon>Dikarya</taxon>
        <taxon>Basidiomycota</taxon>
        <taxon>Agaricomycotina</taxon>
        <taxon>Agaricomycetes</taxon>
        <taxon>Agaricomycetidae</taxon>
        <taxon>Agaricales</taxon>
        <taxon>Marasmiineae</taxon>
        <taxon>Mycenaceae</taxon>
        <taxon>Mycena</taxon>
    </lineage>
</organism>
<dbReference type="InterPro" id="IPR029060">
    <property type="entry name" value="PIN-like_dom_sf"/>
</dbReference>
<dbReference type="GO" id="GO:0017108">
    <property type="term" value="F:5'-flap endonuclease activity"/>
    <property type="evidence" value="ECO:0007669"/>
    <property type="project" value="TreeGrafter"/>
</dbReference>
<gene>
    <name evidence="2" type="ORF">C8F04DRAFT_1293677</name>
</gene>
<dbReference type="CDD" id="cd09906">
    <property type="entry name" value="H3TH_YEN1"/>
    <property type="match status" value="1"/>
</dbReference>
<dbReference type="InterPro" id="IPR037316">
    <property type="entry name" value="Yen1_H3TH"/>
</dbReference>
<proteinExistence type="predicted"/>
<dbReference type="Proteomes" id="UP001218188">
    <property type="component" value="Unassembled WGS sequence"/>
</dbReference>
<sequence>MGVDDFWKIAEKASEMVSFKQLAMRCVLEKDRPMVVGVDACLWLNQCQAAFYKPRHAQAGRNPELRALLYKVALLNQAGVIAIFVKDGPNRPNVKRNKHVRAQPHWLVAEFTEIIELFGFYSYTAPGEAEAELARLSREGAIDAVLTDDSDAAIFGAHCIIRSLDKKKRDLVTVYTSNALENTPTVGLTLGGMFLLAVLRGGDYDTIGLANCGINIAHALARCGFGDTLLAAVLNMAEGELRHFVIRWREEVRTELASNSRGHMKSKQKALSTKIPDTFPSLRVLKLYAQPITSWSEGFHPPATDSWVAQVPSLPELALYCSRKFGWSPLDLVGKFKKLVFTGVFMRRLTLPLDVQQHLHNHVILGRVTEEQPPLSAFLDIIGREEVAPGFFTYKMTFCTGGLASTMLSRIDCHASAAGPAGAKAAQSMPASLVERYFPQMVRRFLQASNLPHVPTATPVAAEVLPSVTNIPGSPVSKPVKWLGLIYYTKEGCYVMLKRANEIAYLSFRQT</sequence>
<evidence type="ECO:0000313" key="3">
    <source>
        <dbReference type="Proteomes" id="UP001218188"/>
    </source>
</evidence>
<dbReference type="EMBL" id="JARJCM010000120">
    <property type="protein sequence ID" value="KAJ7027694.1"/>
    <property type="molecule type" value="Genomic_DNA"/>
</dbReference>
<dbReference type="InterPro" id="IPR036279">
    <property type="entry name" value="5-3_exonuclease_C_sf"/>
</dbReference>
<dbReference type="SUPFAM" id="SSF88723">
    <property type="entry name" value="PIN domain-like"/>
    <property type="match status" value="1"/>
</dbReference>
<dbReference type="PRINTS" id="PR00853">
    <property type="entry name" value="XPGRADSUPER"/>
</dbReference>
<dbReference type="SUPFAM" id="SSF47807">
    <property type="entry name" value="5' to 3' exonuclease, C-terminal subdomain"/>
    <property type="match status" value="1"/>
</dbReference>
<dbReference type="GO" id="GO:0008821">
    <property type="term" value="F:crossover junction DNA endonuclease activity"/>
    <property type="evidence" value="ECO:0007669"/>
    <property type="project" value="InterPro"/>
</dbReference>
<dbReference type="SMART" id="SM00484">
    <property type="entry name" value="XPGI"/>
    <property type="match status" value="1"/>
</dbReference>
<dbReference type="GO" id="GO:0006281">
    <property type="term" value="P:DNA repair"/>
    <property type="evidence" value="ECO:0007669"/>
    <property type="project" value="UniProtKB-ARBA"/>
</dbReference>
<protein>
    <submittedName>
        <fullName evidence="2">PIN domain-like protein</fullName>
    </submittedName>
</protein>
<dbReference type="InterPro" id="IPR006086">
    <property type="entry name" value="XPG-I_dom"/>
</dbReference>
<dbReference type="InterPro" id="IPR006084">
    <property type="entry name" value="XPG/Rad2"/>
</dbReference>
<dbReference type="Pfam" id="PF00867">
    <property type="entry name" value="XPG_I"/>
    <property type="match status" value="1"/>
</dbReference>
<reference evidence="2" key="1">
    <citation type="submission" date="2023-03" db="EMBL/GenBank/DDBJ databases">
        <title>Massive genome expansion in bonnet fungi (Mycena s.s.) driven by repeated elements and novel gene families across ecological guilds.</title>
        <authorList>
            <consortium name="Lawrence Berkeley National Laboratory"/>
            <person name="Harder C.B."/>
            <person name="Miyauchi S."/>
            <person name="Viragh M."/>
            <person name="Kuo A."/>
            <person name="Thoen E."/>
            <person name="Andreopoulos B."/>
            <person name="Lu D."/>
            <person name="Skrede I."/>
            <person name="Drula E."/>
            <person name="Henrissat B."/>
            <person name="Morin E."/>
            <person name="Kohler A."/>
            <person name="Barry K."/>
            <person name="LaButti K."/>
            <person name="Morin E."/>
            <person name="Salamov A."/>
            <person name="Lipzen A."/>
            <person name="Mereny Z."/>
            <person name="Hegedus B."/>
            <person name="Baldrian P."/>
            <person name="Stursova M."/>
            <person name="Weitz H."/>
            <person name="Taylor A."/>
            <person name="Grigoriev I.V."/>
            <person name="Nagy L.G."/>
            <person name="Martin F."/>
            <person name="Kauserud H."/>
        </authorList>
    </citation>
    <scope>NUCLEOTIDE SEQUENCE</scope>
    <source>
        <strain evidence="2">CBHHK200</strain>
    </source>
</reference>
<dbReference type="PANTHER" id="PTHR11081:SF75">
    <property type="entry name" value="ENDONUCLEASE, PUTATIVE (AFU_ORTHOLOGUE AFUA_3G13260)-RELATED"/>
    <property type="match status" value="1"/>
</dbReference>
<dbReference type="PANTHER" id="PTHR11081">
    <property type="entry name" value="FLAP ENDONUCLEASE FAMILY MEMBER"/>
    <property type="match status" value="1"/>
</dbReference>
<evidence type="ECO:0000259" key="1">
    <source>
        <dbReference type="SMART" id="SM00484"/>
    </source>
</evidence>
<comment type="caution">
    <text evidence="2">The sequence shown here is derived from an EMBL/GenBank/DDBJ whole genome shotgun (WGS) entry which is preliminary data.</text>
</comment>
<evidence type="ECO:0000313" key="2">
    <source>
        <dbReference type="EMBL" id="KAJ7027694.1"/>
    </source>
</evidence>
<dbReference type="CDD" id="cd09870">
    <property type="entry name" value="PIN_YEN1"/>
    <property type="match status" value="1"/>
</dbReference>